<gene>
    <name evidence="1" type="primary">Z232L</name>
    <name evidence="1" type="ORF">ATCV1_Z232L</name>
</gene>
<dbReference type="RefSeq" id="YP_001426713.1">
    <property type="nucleotide sequence ID" value="NC_008724.1"/>
</dbReference>
<accession>A7K8J2</accession>
<keyword evidence="2" id="KW-1185">Reference proteome</keyword>
<evidence type="ECO:0000313" key="1">
    <source>
        <dbReference type="EMBL" id="ABT16366.1"/>
    </source>
</evidence>
<dbReference type="OrthoDB" id="27858at10239"/>
<name>A7K8J2_9PHYC</name>
<sequence>MAGKPYAISQTRVAKSPFSSVDSVKKALGKYKRKEKIGFTQLSSLRSMGLIKRADGAYKLGEKYT</sequence>
<evidence type="ECO:0000313" key="2">
    <source>
        <dbReference type="Proteomes" id="UP000202420"/>
    </source>
</evidence>
<dbReference type="KEGG" id="vg:5470785"/>
<proteinExistence type="predicted"/>
<protein>
    <submittedName>
        <fullName evidence="1">Uncharacterized protein Z232L</fullName>
    </submittedName>
</protein>
<dbReference type="GeneID" id="5470785"/>
<organism evidence="1 2">
    <name type="scientific">Chlorovirus heliozoae</name>
    <dbReference type="NCBI Taxonomy" id="322019"/>
    <lineage>
        <taxon>Viruses</taxon>
        <taxon>Varidnaviria</taxon>
        <taxon>Bamfordvirae</taxon>
        <taxon>Nucleocytoviricota</taxon>
        <taxon>Megaviricetes</taxon>
        <taxon>Algavirales</taxon>
        <taxon>Phycodnaviridae</taxon>
        <taxon>Chlorovirus</taxon>
    </lineage>
</organism>
<dbReference type="Proteomes" id="UP000202420">
    <property type="component" value="Segment"/>
</dbReference>
<reference evidence="1 2" key="1">
    <citation type="submission" date="2006-09" db="EMBL/GenBank/DDBJ databases">
        <title>Sequence and annotation of the 288-kb ATCV-1 virus that infects an endosymbiotic Chlorella strain of the heliozoon Acanthocystis turfacea.</title>
        <authorList>
            <person name="Fitzgerald L.A."/>
            <person name="Graves M.V."/>
            <person name="Li X."/>
            <person name="Pfitzner A.J.P."/>
            <person name="Hartigan J."/>
            <person name="Van Etten J.L."/>
        </authorList>
    </citation>
    <scope>NUCLEOTIDE SEQUENCE [LARGE SCALE GENOMIC DNA]</scope>
    <source>
        <strain evidence="1 2">ATCV-1</strain>
    </source>
</reference>
<dbReference type="EMBL" id="EF101928">
    <property type="protein sequence ID" value="ABT16366.1"/>
    <property type="molecule type" value="Genomic_DNA"/>
</dbReference>